<sequence length="651" mass="73545">MVKEIEVTVGPTGVKGTLTIPPSVEDDDALGKGYAPATLKCALILHGQSGHRNYCYQRLLAHGLATELGIYSLRIDFRGCGDSPDVPDPKVNGRTIDLDVDDIQHCVEFLVNGDMNPLGLSFTLSSIIGHSRGSLAMFLWAFEQNRLLSSVEHSSKAIIVPNLVNCSARYRSNTVWDRYPSREDGFIGVDQTCLRHGKFQPVWVSVQEIESIATPNLDIMSELSTEMSVLSIYGLSDHIIPIEDSAYYANTLSRGSKKSHELVLIPRADHNFYGDKEILTETDQEEYNPENLPLNSKKLVNFNHSVVRHILDYLRADKEFERFWYNSLNIGHLSRWKNIEGISNFRDIGGWHAMTPPKGLKVELLPNSEIYVRPKIVFRCANTANVTGLGLKEMQSLGVKVMFDLRSDGECRKDGTPKDLAKYGITRIHAPCFTKEDYSPQAVALRYTNLMTSWHTYVHVYDKLLSEATGTFRIIFQFIRDDLPKGNGFVFHCTAGKDRTGVLAMLILLLAGVDKHTVSKEYELTTYGLMPDHEAIKGKFVETIKKTKEKLAAVGSTLDYEETIRQGRENWTLEEDGFNNLISSRYEAMLSTIELLETKYGGIIGYMKEWLKFTDDDLVKIYKNLVHIDNFGGFEDSSFITWDHRPNKAKI</sequence>
<dbReference type="GO" id="GO:0004721">
    <property type="term" value="F:phosphoprotein phosphatase activity"/>
    <property type="evidence" value="ECO:0007669"/>
    <property type="project" value="InterPro"/>
</dbReference>
<dbReference type="SUPFAM" id="SSF53474">
    <property type="entry name" value="alpha/beta-Hydrolases"/>
    <property type="match status" value="1"/>
</dbReference>
<name>A0A9P0VWQ3_9ASCO</name>
<dbReference type="InterPro" id="IPR000387">
    <property type="entry name" value="Tyr_Pase_dom"/>
</dbReference>
<dbReference type="InterPro" id="IPR026893">
    <property type="entry name" value="Tyr/Ser_Pase_IphP-type"/>
</dbReference>
<keyword evidence="3" id="KW-1185">Reference proteome</keyword>
<dbReference type="Gene3D" id="3.90.190.10">
    <property type="entry name" value="Protein tyrosine phosphatase superfamily"/>
    <property type="match status" value="1"/>
</dbReference>
<evidence type="ECO:0000313" key="2">
    <source>
        <dbReference type="EMBL" id="CAH2351560.1"/>
    </source>
</evidence>
<evidence type="ECO:0000313" key="3">
    <source>
        <dbReference type="Proteomes" id="UP000837801"/>
    </source>
</evidence>
<feature type="domain" description="Tyrosine specific protein phosphatases" evidence="1">
    <location>
        <begin position="470"/>
        <end position="537"/>
    </location>
</feature>
<gene>
    <name evidence="2" type="ORF">CLIB1423_04S00782</name>
</gene>
<dbReference type="InterPro" id="IPR029058">
    <property type="entry name" value="AB_hydrolase_fold"/>
</dbReference>
<accession>A0A9P0VWQ3</accession>
<dbReference type="InterPro" id="IPR016130">
    <property type="entry name" value="Tyr_Pase_AS"/>
</dbReference>
<dbReference type="AlphaFoldDB" id="A0A9P0VWQ3"/>
<reference evidence="2" key="1">
    <citation type="submission" date="2022-03" db="EMBL/GenBank/DDBJ databases">
        <authorList>
            <person name="Legras J.-L."/>
            <person name="Devillers H."/>
            <person name="Grondin C."/>
        </authorList>
    </citation>
    <scope>NUCLEOTIDE SEQUENCE</scope>
    <source>
        <strain evidence="2">CLIB 1423</strain>
    </source>
</reference>
<protein>
    <recommendedName>
        <fullName evidence="1">Tyrosine specific protein phosphatases domain-containing protein</fullName>
    </recommendedName>
</protein>
<dbReference type="PROSITE" id="PS50056">
    <property type="entry name" value="TYR_PHOSPHATASE_2"/>
    <property type="match status" value="1"/>
</dbReference>
<dbReference type="EMBL" id="CAKXYY010000004">
    <property type="protein sequence ID" value="CAH2351560.1"/>
    <property type="molecule type" value="Genomic_DNA"/>
</dbReference>
<evidence type="ECO:0000259" key="1">
    <source>
        <dbReference type="PROSITE" id="PS50056"/>
    </source>
</evidence>
<dbReference type="PANTHER" id="PTHR31126:SF1">
    <property type="entry name" value="TYROSINE SPECIFIC PROTEIN PHOSPHATASES DOMAIN-CONTAINING PROTEIN"/>
    <property type="match status" value="1"/>
</dbReference>
<proteinExistence type="predicted"/>
<dbReference type="PANTHER" id="PTHR31126">
    <property type="entry name" value="TYROSINE-PROTEIN PHOSPHATASE"/>
    <property type="match status" value="1"/>
</dbReference>
<dbReference type="PROSITE" id="PS00383">
    <property type="entry name" value="TYR_PHOSPHATASE_1"/>
    <property type="match status" value="1"/>
</dbReference>
<dbReference type="SUPFAM" id="SSF52799">
    <property type="entry name" value="(Phosphotyrosine protein) phosphatases II"/>
    <property type="match status" value="1"/>
</dbReference>
<dbReference type="Pfam" id="PF13350">
    <property type="entry name" value="Y_phosphatase3"/>
    <property type="match status" value="1"/>
</dbReference>
<dbReference type="Gene3D" id="3.40.50.1820">
    <property type="entry name" value="alpha/beta hydrolase"/>
    <property type="match status" value="1"/>
</dbReference>
<dbReference type="InterPro" id="IPR029021">
    <property type="entry name" value="Prot-tyrosine_phosphatase-like"/>
</dbReference>
<comment type="caution">
    <text evidence="2">The sequence shown here is derived from an EMBL/GenBank/DDBJ whole genome shotgun (WGS) entry which is preliminary data.</text>
</comment>
<organism evidence="2 3">
    <name type="scientific">[Candida] railenensis</name>
    <dbReference type="NCBI Taxonomy" id="45579"/>
    <lineage>
        <taxon>Eukaryota</taxon>
        <taxon>Fungi</taxon>
        <taxon>Dikarya</taxon>
        <taxon>Ascomycota</taxon>
        <taxon>Saccharomycotina</taxon>
        <taxon>Pichiomycetes</taxon>
        <taxon>Debaryomycetaceae</taxon>
        <taxon>Kurtzmaniella</taxon>
    </lineage>
</organism>
<dbReference type="OrthoDB" id="449382at2759"/>
<dbReference type="Proteomes" id="UP000837801">
    <property type="component" value="Unassembled WGS sequence"/>
</dbReference>